<dbReference type="GO" id="GO:0003700">
    <property type="term" value="F:DNA-binding transcription factor activity"/>
    <property type="evidence" value="ECO:0007669"/>
    <property type="project" value="TreeGrafter"/>
</dbReference>
<keyword evidence="3" id="KW-0804">Transcription</keyword>
<organism evidence="6 7">
    <name type="scientific">Actinokineospora bangkokensis</name>
    <dbReference type="NCBI Taxonomy" id="1193682"/>
    <lineage>
        <taxon>Bacteria</taxon>
        <taxon>Bacillati</taxon>
        <taxon>Actinomycetota</taxon>
        <taxon>Actinomycetes</taxon>
        <taxon>Pseudonocardiales</taxon>
        <taxon>Pseudonocardiaceae</taxon>
        <taxon>Actinokineospora</taxon>
    </lineage>
</organism>
<gene>
    <name evidence="6" type="ORF">BJP25_27075</name>
</gene>
<keyword evidence="7" id="KW-1185">Reference proteome</keyword>
<dbReference type="PROSITE" id="PS50977">
    <property type="entry name" value="HTH_TETR_2"/>
    <property type="match status" value="1"/>
</dbReference>
<feature type="DNA-binding region" description="H-T-H motif" evidence="4">
    <location>
        <begin position="47"/>
        <end position="66"/>
    </location>
</feature>
<dbReference type="PANTHER" id="PTHR30055">
    <property type="entry name" value="HTH-TYPE TRANSCRIPTIONAL REGULATOR RUTR"/>
    <property type="match status" value="1"/>
</dbReference>
<evidence type="ECO:0000256" key="3">
    <source>
        <dbReference type="ARBA" id="ARBA00023163"/>
    </source>
</evidence>
<dbReference type="InterPro" id="IPR009057">
    <property type="entry name" value="Homeodomain-like_sf"/>
</dbReference>
<evidence type="ECO:0000313" key="6">
    <source>
        <dbReference type="EMBL" id="OLR91369.1"/>
    </source>
</evidence>
<sequence length="230" mass="24904">MVPMDVVSLLWEGQPTPRRGPRPAFTLDDIARAAVRVADAEGLAAVTMHQVASDLGVTKMALYRYVPGKAELVALMTESALGPPPKLPRGPWRARLDTWARAMFDRFTRHPWSLAATVGTRVPGPHELLWLERAVAALSTTPLEGHEILDTAVTLIGHVRAIAEQYAASAHEAPEQALTATMATLLRGREDQFPALSKALAAPSPHHDEALAFGLDRILDGVEHLIASRS</sequence>
<evidence type="ECO:0000256" key="2">
    <source>
        <dbReference type="ARBA" id="ARBA00023125"/>
    </source>
</evidence>
<dbReference type="PANTHER" id="PTHR30055:SF151">
    <property type="entry name" value="TRANSCRIPTIONAL REGULATORY PROTEIN"/>
    <property type="match status" value="1"/>
</dbReference>
<dbReference type="GO" id="GO:0045892">
    <property type="term" value="P:negative regulation of DNA-templated transcription"/>
    <property type="evidence" value="ECO:0007669"/>
    <property type="project" value="InterPro"/>
</dbReference>
<feature type="domain" description="HTH tetR-type" evidence="5">
    <location>
        <begin position="24"/>
        <end position="84"/>
    </location>
</feature>
<dbReference type="STRING" id="1193682.BJP25_27075"/>
<dbReference type="InterPro" id="IPR004111">
    <property type="entry name" value="Repressor_TetR_C"/>
</dbReference>
<dbReference type="GO" id="GO:0000976">
    <property type="term" value="F:transcription cis-regulatory region binding"/>
    <property type="evidence" value="ECO:0007669"/>
    <property type="project" value="TreeGrafter"/>
</dbReference>
<dbReference type="SUPFAM" id="SSF46689">
    <property type="entry name" value="Homeodomain-like"/>
    <property type="match status" value="1"/>
</dbReference>
<dbReference type="InterPro" id="IPR036271">
    <property type="entry name" value="Tet_transcr_reg_TetR-rel_C_sf"/>
</dbReference>
<proteinExistence type="predicted"/>
<evidence type="ECO:0000313" key="7">
    <source>
        <dbReference type="Proteomes" id="UP000186040"/>
    </source>
</evidence>
<keyword evidence="2 4" id="KW-0238">DNA-binding</keyword>
<dbReference type="Gene3D" id="1.10.357.10">
    <property type="entry name" value="Tetracycline Repressor, domain 2"/>
    <property type="match status" value="1"/>
</dbReference>
<dbReference type="Proteomes" id="UP000186040">
    <property type="component" value="Unassembled WGS sequence"/>
</dbReference>
<reference evidence="6 7" key="1">
    <citation type="submission" date="2016-10" db="EMBL/GenBank/DDBJ databases">
        <title>The Draft Genome Sequence of Actinokineospora bangkokensis 44EHWT reveals the biosynthetic pathway of antifungal compounds Thailandins with unusual extender unit butylmalonyl-CoA.</title>
        <authorList>
            <person name="Greule A."/>
            <person name="Intra B."/>
            <person name="Flemming S."/>
            <person name="Rommel M.G."/>
            <person name="Panbangred W."/>
            <person name="Bechthold A."/>
        </authorList>
    </citation>
    <scope>NUCLEOTIDE SEQUENCE [LARGE SCALE GENOMIC DNA]</scope>
    <source>
        <strain evidence="6 7">44EHW</strain>
    </source>
</reference>
<dbReference type="EMBL" id="MKQR01000025">
    <property type="protein sequence ID" value="OLR91369.1"/>
    <property type="molecule type" value="Genomic_DNA"/>
</dbReference>
<accession>A0A1Q9LHE7</accession>
<protein>
    <submittedName>
        <fullName evidence="6">TetR family transcriptional regulator</fullName>
    </submittedName>
</protein>
<comment type="caution">
    <text evidence="6">The sequence shown here is derived from an EMBL/GenBank/DDBJ whole genome shotgun (WGS) entry which is preliminary data.</text>
</comment>
<dbReference type="AlphaFoldDB" id="A0A1Q9LHE7"/>
<evidence type="ECO:0000256" key="4">
    <source>
        <dbReference type="PROSITE-ProRule" id="PRU00335"/>
    </source>
</evidence>
<dbReference type="SUPFAM" id="SSF48498">
    <property type="entry name" value="Tetracyclin repressor-like, C-terminal domain"/>
    <property type="match status" value="1"/>
</dbReference>
<name>A0A1Q9LHE7_9PSEU</name>
<dbReference type="InterPro" id="IPR050109">
    <property type="entry name" value="HTH-type_TetR-like_transc_reg"/>
</dbReference>
<evidence type="ECO:0000259" key="5">
    <source>
        <dbReference type="PROSITE" id="PS50977"/>
    </source>
</evidence>
<dbReference type="InterPro" id="IPR001647">
    <property type="entry name" value="HTH_TetR"/>
</dbReference>
<dbReference type="Pfam" id="PF02909">
    <property type="entry name" value="TetR_C_1"/>
    <property type="match status" value="1"/>
</dbReference>
<dbReference type="Pfam" id="PF00440">
    <property type="entry name" value="TetR_N"/>
    <property type="match status" value="1"/>
</dbReference>
<dbReference type="Gene3D" id="1.10.10.60">
    <property type="entry name" value="Homeodomain-like"/>
    <property type="match status" value="1"/>
</dbReference>
<keyword evidence="1" id="KW-0805">Transcription regulation</keyword>
<evidence type="ECO:0000256" key="1">
    <source>
        <dbReference type="ARBA" id="ARBA00023015"/>
    </source>
</evidence>